<protein>
    <submittedName>
        <fullName evidence="3">Uncharacterized protein</fullName>
    </submittedName>
</protein>
<keyword evidence="2" id="KW-0812">Transmembrane</keyword>
<keyword evidence="4" id="KW-1185">Reference proteome</keyword>
<evidence type="ECO:0000313" key="4">
    <source>
        <dbReference type="Proteomes" id="UP001596101"/>
    </source>
</evidence>
<evidence type="ECO:0000256" key="1">
    <source>
        <dbReference type="SAM" id="MobiDB-lite"/>
    </source>
</evidence>
<keyword evidence="2" id="KW-0472">Membrane</keyword>
<evidence type="ECO:0000313" key="3">
    <source>
        <dbReference type="EMBL" id="MFC5478759.1"/>
    </source>
</evidence>
<reference evidence="4" key="1">
    <citation type="journal article" date="2019" name="Int. J. Syst. Evol. Microbiol.">
        <title>The Global Catalogue of Microorganisms (GCM) 10K type strain sequencing project: providing services to taxonomists for standard genome sequencing and annotation.</title>
        <authorList>
            <consortium name="The Broad Institute Genomics Platform"/>
            <consortium name="The Broad Institute Genome Sequencing Center for Infectious Disease"/>
            <person name="Wu L."/>
            <person name="Ma J."/>
        </authorList>
    </citation>
    <scope>NUCLEOTIDE SEQUENCE [LARGE SCALE GENOMIC DNA]</scope>
    <source>
        <strain evidence="4">CCUG 43111</strain>
    </source>
</reference>
<gene>
    <name evidence="3" type="ORF">ACFPQ5_11190</name>
</gene>
<keyword evidence="2" id="KW-1133">Transmembrane helix</keyword>
<evidence type="ECO:0000256" key="2">
    <source>
        <dbReference type="SAM" id="Phobius"/>
    </source>
</evidence>
<dbReference type="EMBL" id="JBHSMR010000013">
    <property type="protein sequence ID" value="MFC5478759.1"/>
    <property type="molecule type" value="Genomic_DNA"/>
</dbReference>
<dbReference type="Proteomes" id="UP001596101">
    <property type="component" value="Unassembled WGS sequence"/>
</dbReference>
<proteinExistence type="predicted"/>
<feature type="compositionally biased region" description="Basic and acidic residues" evidence="1">
    <location>
        <begin position="1"/>
        <end position="21"/>
    </location>
</feature>
<name>A0ABW0MKQ2_9BURK</name>
<dbReference type="RefSeq" id="WP_379755041.1">
    <property type="nucleotide sequence ID" value="NZ_JBHSMR010000013.1"/>
</dbReference>
<comment type="caution">
    <text evidence="3">The sequence shown here is derived from an EMBL/GenBank/DDBJ whole genome shotgun (WGS) entry which is preliminary data.</text>
</comment>
<organism evidence="3 4">
    <name type="scientific">Massilia suwonensis</name>
    <dbReference type="NCBI Taxonomy" id="648895"/>
    <lineage>
        <taxon>Bacteria</taxon>
        <taxon>Pseudomonadati</taxon>
        <taxon>Pseudomonadota</taxon>
        <taxon>Betaproteobacteria</taxon>
        <taxon>Burkholderiales</taxon>
        <taxon>Oxalobacteraceae</taxon>
        <taxon>Telluria group</taxon>
        <taxon>Massilia</taxon>
    </lineage>
</organism>
<feature type="region of interest" description="Disordered" evidence="1">
    <location>
        <begin position="1"/>
        <end position="25"/>
    </location>
</feature>
<accession>A0ABW0MKQ2</accession>
<sequence length="68" mass="7511">MNRRSPSFERDAGNHAQARMERRSKRRLVKHVVSRGVRQRRGLARIVLSGGAVAALAGAASLFEAALW</sequence>
<feature type="transmembrane region" description="Helical" evidence="2">
    <location>
        <begin position="43"/>
        <end position="63"/>
    </location>
</feature>